<comment type="subunit">
    <text evidence="9">Homodimer.</text>
</comment>
<keyword evidence="6 9" id="KW-0648">Protein biosynthesis</keyword>
<dbReference type="Pfam" id="PF07411">
    <property type="entry name" value="DUF1508"/>
    <property type="match status" value="1"/>
</dbReference>
<accession>A0A328ZDR4</accession>
<dbReference type="SUPFAM" id="SSF160113">
    <property type="entry name" value="YegP-like"/>
    <property type="match status" value="1"/>
</dbReference>
<dbReference type="GO" id="GO:0005829">
    <property type="term" value="C:cytosol"/>
    <property type="evidence" value="ECO:0007669"/>
    <property type="project" value="TreeGrafter"/>
</dbReference>
<dbReference type="RefSeq" id="WP_111876832.1">
    <property type="nucleotide sequence ID" value="NZ_CBCSGC010000058.1"/>
</dbReference>
<evidence type="ECO:0000256" key="3">
    <source>
        <dbReference type="ARBA" id="ARBA00022598"/>
    </source>
</evidence>
<keyword evidence="13" id="KW-1185">Reference proteome</keyword>
<dbReference type="FunFam" id="1.10.240.10:FF:000005">
    <property type="entry name" value="Tryptophan--tRNA ligase"/>
    <property type="match status" value="1"/>
</dbReference>
<dbReference type="InterPro" id="IPR002305">
    <property type="entry name" value="aa-tRNA-synth_Ic"/>
</dbReference>
<dbReference type="GO" id="GO:0006436">
    <property type="term" value="P:tryptophanyl-tRNA aminoacylation"/>
    <property type="evidence" value="ECO:0007669"/>
    <property type="project" value="UniProtKB-UniRule"/>
</dbReference>
<comment type="similarity">
    <text evidence="1 9 10">Belongs to the class-I aminoacyl-tRNA synthetase family.</text>
</comment>
<dbReference type="Proteomes" id="UP000248856">
    <property type="component" value="Unassembled WGS sequence"/>
</dbReference>
<dbReference type="PANTHER" id="PTHR43766">
    <property type="entry name" value="TRYPTOPHAN--TRNA LIGASE, MITOCHONDRIAL"/>
    <property type="match status" value="1"/>
</dbReference>
<evidence type="ECO:0000256" key="2">
    <source>
        <dbReference type="ARBA" id="ARBA00022490"/>
    </source>
</evidence>
<reference evidence="12 13" key="1">
    <citation type="submission" date="2018-06" db="EMBL/GenBank/DDBJ databases">
        <title>Genomic Encyclopedia of Archaeal and Bacterial Type Strains, Phase II (KMG-II): from individual species to whole genera.</title>
        <authorList>
            <person name="Goeker M."/>
        </authorList>
    </citation>
    <scope>NUCLEOTIDE SEQUENCE [LARGE SCALE GENOMIC DNA]</scope>
    <source>
        <strain evidence="12 13">CFPB 3232</strain>
    </source>
</reference>
<feature type="binding site" evidence="9">
    <location>
        <position position="195"/>
    </location>
    <ligand>
        <name>ATP</name>
        <dbReference type="ChEBI" id="CHEBI:30616"/>
    </ligand>
</feature>
<dbReference type="OrthoDB" id="9801042at2"/>
<keyword evidence="5 9" id="KW-0067">ATP-binding</keyword>
<feature type="binding site" evidence="9">
    <location>
        <begin position="156"/>
        <end position="158"/>
    </location>
    <ligand>
        <name>ATP</name>
        <dbReference type="ChEBI" id="CHEBI:30616"/>
    </ligand>
</feature>
<dbReference type="Gene3D" id="1.10.240.10">
    <property type="entry name" value="Tyrosyl-Transfer RNA Synthetase"/>
    <property type="match status" value="1"/>
</dbReference>
<dbReference type="InterPro" id="IPR014729">
    <property type="entry name" value="Rossmann-like_a/b/a_fold"/>
</dbReference>
<dbReference type="InterPro" id="IPR010879">
    <property type="entry name" value="DUF1508"/>
</dbReference>
<feature type="short sequence motif" description="'HIGH' region" evidence="9">
    <location>
        <begin position="12"/>
        <end position="20"/>
    </location>
</feature>
<organism evidence="12 13">
    <name type="scientific">Paracidovorax anthurii</name>
    <dbReference type="NCBI Taxonomy" id="78229"/>
    <lineage>
        <taxon>Bacteria</taxon>
        <taxon>Pseudomonadati</taxon>
        <taxon>Pseudomonadota</taxon>
        <taxon>Betaproteobacteria</taxon>
        <taxon>Burkholderiales</taxon>
        <taxon>Comamonadaceae</taxon>
        <taxon>Paracidovorax</taxon>
    </lineage>
</organism>
<dbReference type="PRINTS" id="PR01039">
    <property type="entry name" value="TRNASYNTHTRP"/>
</dbReference>
<evidence type="ECO:0000256" key="8">
    <source>
        <dbReference type="ARBA" id="ARBA00049929"/>
    </source>
</evidence>
<evidence type="ECO:0000256" key="7">
    <source>
        <dbReference type="ARBA" id="ARBA00023146"/>
    </source>
</evidence>
<evidence type="ECO:0000256" key="5">
    <source>
        <dbReference type="ARBA" id="ARBA00022840"/>
    </source>
</evidence>
<evidence type="ECO:0000313" key="12">
    <source>
        <dbReference type="EMBL" id="RAR84261.1"/>
    </source>
</evidence>
<evidence type="ECO:0000256" key="1">
    <source>
        <dbReference type="ARBA" id="ARBA00005594"/>
    </source>
</evidence>
<proteinExistence type="inferred from homology"/>
<feature type="binding site" evidence="9">
    <location>
        <begin position="19"/>
        <end position="20"/>
    </location>
    <ligand>
        <name>ATP</name>
        <dbReference type="ChEBI" id="CHEBI:30616"/>
    </ligand>
</feature>
<dbReference type="EMBL" id="QLTA01000012">
    <property type="protein sequence ID" value="RAR84261.1"/>
    <property type="molecule type" value="Genomic_DNA"/>
</dbReference>
<feature type="domain" description="DUF1508" evidence="11">
    <location>
        <begin position="362"/>
        <end position="401"/>
    </location>
</feature>
<evidence type="ECO:0000256" key="9">
    <source>
        <dbReference type="HAMAP-Rule" id="MF_00140"/>
    </source>
</evidence>
<dbReference type="InterPro" id="IPR036913">
    <property type="entry name" value="YegP-like_sf"/>
</dbReference>
<evidence type="ECO:0000256" key="6">
    <source>
        <dbReference type="ARBA" id="ARBA00022917"/>
    </source>
</evidence>
<feature type="short sequence motif" description="'KMSKS' region" evidence="9">
    <location>
        <begin position="202"/>
        <end position="206"/>
    </location>
</feature>
<dbReference type="InterPro" id="IPR002306">
    <property type="entry name" value="Trp-tRNA-ligase"/>
</dbReference>
<keyword evidence="2 9" id="KW-0963">Cytoplasm</keyword>
<dbReference type="Pfam" id="PF00579">
    <property type="entry name" value="tRNA-synt_1b"/>
    <property type="match status" value="1"/>
</dbReference>
<evidence type="ECO:0000256" key="10">
    <source>
        <dbReference type="RuleBase" id="RU363036"/>
    </source>
</evidence>
<name>A0A328ZDR4_9BURK</name>
<evidence type="ECO:0000256" key="4">
    <source>
        <dbReference type="ARBA" id="ARBA00022741"/>
    </source>
</evidence>
<protein>
    <recommendedName>
        <fullName evidence="9">Tryptophan--tRNA ligase</fullName>
        <ecNumber evidence="9">6.1.1.2</ecNumber>
    </recommendedName>
    <alternativeName>
        <fullName evidence="9">Tryptophanyl-tRNA synthetase</fullName>
        <shortName evidence="9">TrpRS</shortName>
    </alternativeName>
</protein>
<feature type="binding site" evidence="9">
    <location>
        <begin position="11"/>
        <end position="13"/>
    </location>
    <ligand>
        <name>ATP</name>
        <dbReference type="ChEBI" id="CHEBI:30616"/>
    </ligand>
</feature>
<evidence type="ECO:0000259" key="11">
    <source>
        <dbReference type="Pfam" id="PF07411"/>
    </source>
</evidence>
<evidence type="ECO:0000313" key="13">
    <source>
        <dbReference type="Proteomes" id="UP000248856"/>
    </source>
</evidence>
<dbReference type="NCBIfam" id="NF008923">
    <property type="entry name" value="PRK12284.1"/>
    <property type="match status" value="1"/>
</dbReference>
<dbReference type="EC" id="6.1.1.2" evidence="9"/>
<dbReference type="CDD" id="cd00806">
    <property type="entry name" value="TrpRS_core"/>
    <property type="match status" value="1"/>
</dbReference>
<dbReference type="AlphaFoldDB" id="A0A328ZDR4"/>
<dbReference type="SUPFAM" id="SSF52374">
    <property type="entry name" value="Nucleotidylyl transferase"/>
    <property type="match status" value="1"/>
</dbReference>
<feature type="binding site" evidence="9">
    <location>
        <begin position="202"/>
        <end position="206"/>
    </location>
    <ligand>
        <name>ATP</name>
        <dbReference type="ChEBI" id="CHEBI:30616"/>
    </ligand>
</feature>
<sequence>MSTTRFLTGITTTGTPHLGNFVGSIRPSVAASLQPGVQSFYFLADYHALIKCEDPARIQRSTLEIAASWLAAGLDPEHVTFYRQSDIPEIPELNWLLSCVTGKGVLNRAHAYKAAQDRNEAAGRETDDGVTAGLFMYPVLMGADILMFKAHKVPVGRDQVQHIEMARDMASSFNHLYGERFVLPEAVIDEHVATLPGLDGRKMSKSYDNTIPLFTPRDQLRKLIGGIQTDSRAPGEPKDTKGSALFQIYQAFATGAEAEALRRQYAEGIAWGDAKQILFERVDSVIGPMRERYEALIADPGRIEDTLLAGAERARALATPFIRELRGAVGLRSLRGGAAPAGTPKATGKGPALPSFKQYREADGKCYFKLVAADGRLLLQSTGFDAPRDAGQAIARLQKEAGALAALADRLAPVEGVAAADVEAALQALAEAAA</sequence>
<dbReference type="Gene3D" id="3.40.50.620">
    <property type="entry name" value="HUPs"/>
    <property type="match status" value="1"/>
</dbReference>
<dbReference type="GO" id="GO:0005524">
    <property type="term" value="F:ATP binding"/>
    <property type="evidence" value="ECO:0007669"/>
    <property type="project" value="UniProtKB-UniRule"/>
</dbReference>
<dbReference type="FunFam" id="3.40.50.620:FF:000144">
    <property type="entry name" value="Tryptophan--tRNA ligase"/>
    <property type="match status" value="1"/>
</dbReference>
<feature type="binding site" evidence="9">
    <location>
        <position position="144"/>
    </location>
    <ligand>
        <name>L-tryptophan</name>
        <dbReference type="ChEBI" id="CHEBI:57912"/>
    </ligand>
</feature>
<comment type="catalytic activity">
    <reaction evidence="8 9">
        <text>tRNA(Trp) + L-tryptophan + ATP = L-tryptophyl-tRNA(Trp) + AMP + diphosphate + H(+)</text>
        <dbReference type="Rhea" id="RHEA:24080"/>
        <dbReference type="Rhea" id="RHEA-COMP:9671"/>
        <dbReference type="Rhea" id="RHEA-COMP:9705"/>
        <dbReference type="ChEBI" id="CHEBI:15378"/>
        <dbReference type="ChEBI" id="CHEBI:30616"/>
        <dbReference type="ChEBI" id="CHEBI:33019"/>
        <dbReference type="ChEBI" id="CHEBI:57912"/>
        <dbReference type="ChEBI" id="CHEBI:78442"/>
        <dbReference type="ChEBI" id="CHEBI:78535"/>
        <dbReference type="ChEBI" id="CHEBI:456215"/>
        <dbReference type="EC" id="6.1.1.2"/>
    </reaction>
</comment>
<keyword evidence="4 9" id="KW-0547">Nucleotide-binding</keyword>
<dbReference type="NCBIfam" id="TIGR00233">
    <property type="entry name" value="trpS"/>
    <property type="match status" value="1"/>
</dbReference>
<dbReference type="GO" id="GO:0004830">
    <property type="term" value="F:tryptophan-tRNA ligase activity"/>
    <property type="evidence" value="ECO:0007669"/>
    <property type="project" value="UniProtKB-UniRule"/>
</dbReference>
<comment type="subcellular location">
    <subcellularLocation>
        <location evidence="9">Cytoplasm</location>
    </subcellularLocation>
</comment>
<dbReference type="Gene3D" id="2.30.29.80">
    <property type="match status" value="1"/>
</dbReference>
<dbReference type="HAMAP" id="MF_00140_B">
    <property type="entry name" value="Trp_tRNA_synth_B"/>
    <property type="match status" value="1"/>
</dbReference>
<keyword evidence="7 9" id="KW-0030">Aminoacyl-tRNA synthetase</keyword>
<dbReference type="PANTHER" id="PTHR43766:SF1">
    <property type="entry name" value="TRYPTOPHAN--TRNA LIGASE, MITOCHONDRIAL"/>
    <property type="match status" value="1"/>
</dbReference>
<dbReference type="InterPro" id="IPR050203">
    <property type="entry name" value="Trp-tRNA_synthetase"/>
</dbReference>
<keyword evidence="3 9" id="KW-0436">Ligase</keyword>
<comment type="function">
    <text evidence="9">Catalyzes the attachment of tryptophan to tRNA(Trp).</text>
</comment>
<comment type="caution">
    <text evidence="12">The sequence shown here is derived from an EMBL/GenBank/DDBJ whole genome shotgun (WGS) entry which is preliminary data.</text>
</comment>
<gene>
    <name evidence="9" type="primary">trpS</name>
    <name evidence="12" type="ORF">AX018_101274</name>
</gene>
<dbReference type="InterPro" id="IPR024109">
    <property type="entry name" value="Trp-tRNA-ligase_bac-type"/>
</dbReference>